<protein>
    <recommendedName>
        <fullName evidence="2">DUF2971 domain-containing protein</fullName>
    </recommendedName>
</protein>
<evidence type="ECO:0000313" key="1">
    <source>
        <dbReference type="EMBL" id="XBU15854.1"/>
    </source>
</evidence>
<gene>
    <name evidence="1" type="ORF">ABJ384_01240</name>
</gene>
<name>A0AAU7SXZ1_9GAMM</name>
<reference evidence="1" key="1">
    <citation type="submission" date="2024-06" db="EMBL/GenBank/DDBJ databases">
        <authorList>
            <person name="Song Z."/>
        </authorList>
    </citation>
    <scope>NUCLEOTIDE SEQUENCE</scope>
    <source>
        <strain evidence="1">A1-4-2</strain>
    </source>
</reference>
<organism evidence="1">
    <name type="scientific">Acinetobacter sp. A1-4-2</name>
    <dbReference type="NCBI Taxonomy" id="3156489"/>
    <lineage>
        <taxon>Bacteria</taxon>
        <taxon>Pseudomonadati</taxon>
        <taxon>Pseudomonadota</taxon>
        <taxon>Gammaproteobacteria</taxon>
        <taxon>Moraxellales</taxon>
        <taxon>Moraxellaceae</taxon>
        <taxon>Acinetobacter</taxon>
    </lineage>
</organism>
<evidence type="ECO:0008006" key="2">
    <source>
        <dbReference type="Google" id="ProtNLM"/>
    </source>
</evidence>
<proteinExistence type="predicted"/>
<dbReference type="AlphaFoldDB" id="A0AAU7SXZ1"/>
<dbReference type="RefSeq" id="WP_349928412.1">
    <property type="nucleotide sequence ID" value="NZ_CP157981.1"/>
</dbReference>
<sequence length="462" mass="54556">MAIYTLNKVSCEIKEEYAKAQYFLGLIYNIKKERDLAKAAYKNVSSDILEEYSKAQFMLGVMEQSILEKYNYWVNIPKQSEQYRIESYQINIAKSIVELLDDQFKNELYKIFDKISEILKKLFVNNIYEERIAHYTNLKVSKLLLSRKANNEKFEPLSRLRLNTINLMNDPEEGQLINRLLGLDSKITTQDSAFIACFTLHHDSLNQFRLYAKEEQQEASGLSLVLDKDFFAKEHNAARIYKKDILLNQDPAKDGENTLAAMPLYRCIYFDPSSGLIKVAQREKWSFWREFKLEGKCRWYEENKLAENNWKEYIHGKDHQDGIKEIEDSVKKGLEELSKLVAAMNFDEMNSKEHELLAEIVLPLRYLMKHMAFKEEQECRIVYVTKMENPLVKYDKEIKRIYIDYEPSVMEHLEKIYLAPKAKDEKTFMEYLCAHGQNVRQHKVTKESNGRVQVKISQNPFR</sequence>
<accession>A0AAU7SXZ1</accession>
<dbReference type="EMBL" id="CP157981">
    <property type="protein sequence ID" value="XBU15854.1"/>
    <property type="molecule type" value="Genomic_DNA"/>
</dbReference>